<dbReference type="GO" id="GO:1902201">
    <property type="term" value="P:negative regulation of bacterial-type flagellum-dependent cell motility"/>
    <property type="evidence" value="ECO:0007669"/>
    <property type="project" value="TreeGrafter"/>
</dbReference>
<dbReference type="InterPro" id="IPR029787">
    <property type="entry name" value="Nucleotide_cyclase"/>
</dbReference>
<dbReference type="Pfam" id="PF00990">
    <property type="entry name" value="GGDEF"/>
    <property type="match status" value="1"/>
</dbReference>
<dbReference type="Gene3D" id="3.30.70.270">
    <property type="match status" value="1"/>
</dbReference>
<evidence type="ECO:0000259" key="1">
    <source>
        <dbReference type="PROSITE" id="PS50887"/>
    </source>
</evidence>
<dbReference type="PANTHER" id="PTHR45138">
    <property type="entry name" value="REGULATORY COMPONENTS OF SENSORY TRANSDUCTION SYSTEM"/>
    <property type="match status" value="1"/>
</dbReference>
<evidence type="ECO:0000313" key="2">
    <source>
        <dbReference type="EMBL" id="KPU43737.1"/>
    </source>
</evidence>
<dbReference type="GO" id="GO:0005886">
    <property type="term" value="C:plasma membrane"/>
    <property type="evidence" value="ECO:0007669"/>
    <property type="project" value="TreeGrafter"/>
</dbReference>
<dbReference type="InterPro" id="IPR043128">
    <property type="entry name" value="Rev_trsase/Diguanyl_cyclase"/>
</dbReference>
<name>A0A0P8Y9Y0_9CLOT</name>
<accession>A0A0P8Y9Y0</accession>
<dbReference type="PATRIC" id="fig|36849.3.peg.2750"/>
<comment type="caution">
    <text evidence="2">The sequence shown here is derived from an EMBL/GenBank/DDBJ whole genome shotgun (WGS) entry which is preliminary data.</text>
</comment>
<dbReference type="EMBL" id="LKET01000035">
    <property type="protein sequence ID" value="KPU43737.1"/>
    <property type="molecule type" value="Genomic_DNA"/>
</dbReference>
<keyword evidence="3" id="KW-1185">Reference proteome</keyword>
<dbReference type="RefSeq" id="WP_054875628.1">
    <property type="nucleotide sequence ID" value="NZ_LKET01000035.1"/>
</dbReference>
<dbReference type="SUPFAM" id="SSF55073">
    <property type="entry name" value="Nucleotide cyclase"/>
    <property type="match status" value="1"/>
</dbReference>
<dbReference type="STRING" id="36849.OXPF_25970"/>
<dbReference type="FunFam" id="3.30.70.270:FF:000001">
    <property type="entry name" value="Diguanylate cyclase domain protein"/>
    <property type="match status" value="1"/>
</dbReference>
<dbReference type="PANTHER" id="PTHR45138:SF9">
    <property type="entry name" value="DIGUANYLATE CYCLASE DGCM-RELATED"/>
    <property type="match status" value="1"/>
</dbReference>
<dbReference type="NCBIfam" id="TIGR00254">
    <property type="entry name" value="GGDEF"/>
    <property type="match status" value="1"/>
</dbReference>
<dbReference type="PROSITE" id="PS50887">
    <property type="entry name" value="GGDEF"/>
    <property type="match status" value="1"/>
</dbReference>
<dbReference type="SMART" id="SM00267">
    <property type="entry name" value="GGDEF"/>
    <property type="match status" value="1"/>
</dbReference>
<dbReference type="InterPro" id="IPR050469">
    <property type="entry name" value="Diguanylate_Cyclase"/>
</dbReference>
<dbReference type="CDD" id="cd01949">
    <property type="entry name" value="GGDEF"/>
    <property type="match status" value="1"/>
</dbReference>
<dbReference type="GO" id="GO:0052621">
    <property type="term" value="F:diguanylate cyclase activity"/>
    <property type="evidence" value="ECO:0007669"/>
    <property type="project" value="TreeGrafter"/>
</dbReference>
<reference evidence="2 3" key="1">
    <citation type="submission" date="2015-09" db="EMBL/GenBank/DDBJ databases">
        <title>Genome sequence of Oxobacter pfennigii DSM 3222.</title>
        <authorList>
            <person name="Poehlein A."/>
            <person name="Bengelsdorf F.R."/>
            <person name="Schiel-Bengelsdorf B."/>
            <person name="Duerre P."/>
            <person name="Daniel R."/>
        </authorList>
    </citation>
    <scope>NUCLEOTIDE SEQUENCE [LARGE SCALE GENOMIC DNA]</scope>
    <source>
        <strain evidence="2 3">DSM 3222</strain>
    </source>
</reference>
<protein>
    <submittedName>
        <fullName evidence="2">Response regulator PleD</fullName>
    </submittedName>
</protein>
<evidence type="ECO:0000313" key="3">
    <source>
        <dbReference type="Proteomes" id="UP000050326"/>
    </source>
</evidence>
<sequence length="295" mass="33749">MSELESLLDKLHIFEKMYNAMRIVDPVRKTVLELKNGDLSYGEHPCFDIWMKNAICDNCISMRAFIENDTVFKIESMGDKIYMVTAVPVNVMARKLIVELLKETTQNLVFGDAQHGQDVRIFTMIEHMNRVAVKDALTEVFNRRYINERLPVDLLNAYAKDEPLSIIFADLDFFKKVNDTYGHMAGDAVLKEFAGLLDQHISKDKDWVARYGGEEFMLCLTNTHKSAAVEVAERIRKSMENKVFTVGSNSISITCSFGVHTIDENSRDATADEVIELVDKKLYEAKRLGRNRVVY</sequence>
<proteinExistence type="predicted"/>
<dbReference type="OrthoDB" id="9805474at2"/>
<dbReference type="AlphaFoldDB" id="A0A0P8Y9Y0"/>
<organism evidence="2 3">
    <name type="scientific">Oxobacter pfennigii</name>
    <dbReference type="NCBI Taxonomy" id="36849"/>
    <lineage>
        <taxon>Bacteria</taxon>
        <taxon>Bacillati</taxon>
        <taxon>Bacillota</taxon>
        <taxon>Clostridia</taxon>
        <taxon>Eubacteriales</taxon>
        <taxon>Clostridiaceae</taxon>
        <taxon>Oxobacter</taxon>
    </lineage>
</organism>
<gene>
    <name evidence="2" type="primary">pleD</name>
    <name evidence="2" type="ORF">OXPF_25970</name>
</gene>
<feature type="domain" description="GGDEF" evidence="1">
    <location>
        <begin position="162"/>
        <end position="295"/>
    </location>
</feature>
<dbReference type="InterPro" id="IPR000160">
    <property type="entry name" value="GGDEF_dom"/>
</dbReference>
<dbReference type="GO" id="GO:0043709">
    <property type="term" value="P:cell adhesion involved in single-species biofilm formation"/>
    <property type="evidence" value="ECO:0007669"/>
    <property type="project" value="TreeGrafter"/>
</dbReference>
<dbReference type="Proteomes" id="UP000050326">
    <property type="component" value="Unassembled WGS sequence"/>
</dbReference>